<comment type="caution">
    <text evidence="13">The sequence shown here is derived from an EMBL/GenBank/DDBJ whole genome shotgun (WGS) entry which is preliminary data.</text>
</comment>
<gene>
    <name evidence="13" type="ORF">H9977_08665</name>
</gene>
<keyword evidence="7 10" id="KW-0460">Magnesium</keyword>
<dbReference type="InterPro" id="IPR003374">
    <property type="entry name" value="ApbE-like_sf"/>
</dbReference>
<evidence type="ECO:0000256" key="8">
    <source>
        <dbReference type="ARBA" id="ARBA00031306"/>
    </source>
</evidence>
<evidence type="ECO:0000256" key="7">
    <source>
        <dbReference type="ARBA" id="ARBA00022842"/>
    </source>
</evidence>
<evidence type="ECO:0000256" key="1">
    <source>
        <dbReference type="ARBA" id="ARBA00011955"/>
    </source>
</evidence>
<dbReference type="GO" id="GO:0016740">
    <property type="term" value="F:transferase activity"/>
    <property type="evidence" value="ECO:0007669"/>
    <property type="project" value="UniProtKB-UniRule"/>
</dbReference>
<keyword evidence="12" id="KW-0449">Lipoprotein</keyword>
<keyword evidence="6 10" id="KW-0274">FAD</keyword>
<dbReference type="PANTHER" id="PTHR30040">
    <property type="entry name" value="THIAMINE BIOSYNTHESIS LIPOPROTEIN APBE"/>
    <property type="match status" value="1"/>
</dbReference>
<sequence>MRASFLIKCVLLIAGGFSLVACSGEKRYYESVGSIFHTRYSIKYEADEAKDSLILAELARFDLSLNPFNPNSVIAKVNRNEPVEVDPWFREVFLRAMEVSAVSEGAYDITCAPLVNLWGFGFSRMDSVTPAVIDSLRAFVGYRKVRLVGNRVEKSDPRVQLNCSSIAKGYACDVIAQLLEREGVRNYMVEIGGEVTLRGVNPAGQGWRVGINKPNPDTTGIARDNGIEEVVQLNRKGGIATSGDYRNFYIKDGKKYAHTINPLTGYPAGQNILSATIVADDCMTADAYATTFMVVGLDRAREIARQVGTIDYFIIYSDSLGHQRVAYSEGMTRYLPNRQALSILENP</sequence>
<comment type="catalytic activity">
    <reaction evidence="9 10 12">
        <text>L-threonyl-[protein] + FAD = FMN-L-threonyl-[protein] + AMP + H(+)</text>
        <dbReference type="Rhea" id="RHEA:36847"/>
        <dbReference type="Rhea" id="RHEA-COMP:11060"/>
        <dbReference type="Rhea" id="RHEA-COMP:11061"/>
        <dbReference type="ChEBI" id="CHEBI:15378"/>
        <dbReference type="ChEBI" id="CHEBI:30013"/>
        <dbReference type="ChEBI" id="CHEBI:57692"/>
        <dbReference type="ChEBI" id="CHEBI:74257"/>
        <dbReference type="ChEBI" id="CHEBI:456215"/>
        <dbReference type="EC" id="2.7.1.180"/>
    </reaction>
</comment>
<comment type="cofactor">
    <cofactor evidence="11">
        <name>Mg(2+)</name>
        <dbReference type="ChEBI" id="CHEBI:18420"/>
    </cofactor>
    <cofactor evidence="11">
        <name>Mn(2+)</name>
        <dbReference type="ChEBI" id="CHEBI:29035"/>
    </cofactor>
    <text evidence="11">Magnesium. Can also use manganese.</text>
</comment>
<feature type="binding site" evidence="11">
    <location>
        <position position="286"/>
    </location>
    <ligand>
        <name>Mg(2+)</name>
        <dbReference type="ChEBI" id="CHEBI:18420"/>
    </ligand>
</feature>
<dbReference type="Pfam" id="PF02424">
    <property type="entry name" value="ApbE"/>
    <property type="match status" value="1"/>
</dbReference>
<evidence type="ECO:0000313" key="14">
    <source>
        <dbReference type="Proteomes" id="UP000886740"/>
    </source>
</evidence>
<evidence type="ECO:0000256" key="4">
    <source>
        <dbReference type="ARBA" id="ARBA00022679"/>
    </source>
</evidence>
<accession>A0A9D2BG96</accession>
<dbReference type="SUPFAM" id="SSF143631">
    <property type="entry name" value="ApbE-like"/>
    <property type="match status" value="1"/>
</dbReference>
<keyword evidence="12" id="KW-0997">Cell inner membrane</keyword>
<evidence type="ECO:0000256" key="2">
    <source>
        <dbReference type="ARBA" id="ARBA00016337"/>
    </source>
</evidence>
<dbReference type="Proteomes" id="UP000886740">
    <property type="component" value="Unassembled WGS sequence"/>
</dbReference>
<dbReference type="Gene3D" id="3.10.520.10">
    <property type="entry name" value="ApbE-like domains"/>
    <property type="match status" value="1"/>
</dbReference>
<evidence type="ECO:0000256" key="12">
    <source>
        <dbReference type="RuleBase" id="RU363002"/>
    </source>
</evidence>
<dbReference type="PIRSF" id="PIRSF006268">
    <property type="entry name" value="ApbE"/>
    <property type="match status" value="1"/>
</dbReference>
<reference evidence="13" key="2">
    <citation type="submission" date="2021-04" db="EMBL/GenBank/DDBJ databases">
        <authorList>
            <person name="Gilroy R."/>
        </authorList>
    </citation>
    <scope>NUCLEOTIDE SEQUENCE</scope>
    <source>
        <strain evidence="13">ChiGjej6B6-14162</strain>
    </source>
</reference>
<dbReference type="InterPro" id="IPR024932">
    <property type="entry name" value="ApbE"/>
</dbReference>
<dbReference type="GO" id="GO:0005886">
    <property type="term" value="C:plasma membrane"/>
    <property type="evidence" value="ECO:0007669"/>
    <property type="project" value="UniProtKB-SubCell"/>
</dbReference>
<evidence type="ECO:0000256" key="6">
    <source>
        <dbReference type="ARBA" id="ARBA00022827"/>
    </source>
</evidence>
<feature type="binding site" evidence="11">
    <location>
        <position position="165"/>
    </location>
    <ligand>
        <name>Mg(2+)</name>
        <dbReference type="ChEBI" id="CHEBI:18420"/>
    </ligand>
</feature>
<reference evidence="13" key="1">
    <citation type="journal article" date="2021" name="PeerJ">
        <title>Extensive microbial diversity within the chicken gut microbiome revealed by metagenomics and culture.</title>
        <authorList>
            <person name="Gilroy R."/>
            <person name="Ravi A."/>
            <person name="Getino M."/>
            <person name="Pursley I."/>
            <person name="Horton D.L."/>
            <person name="Alikhan N.F."/>
            <person name="Baker D."/>
            <person name="Gharbi K."/>
            <person name="Hall N."/>
            <person name="Watson M."/>
            <person name="Adriaenssens E.M."/>
            <person name="Foster-Nyarko E."/>
            <person name="Jarju S."/>
            <person name="Secka A."/>
            <person name="Antonio M."/>
            <person name="Oren A."/>
            <person name="Chaudhuri R.R."/>
            <person name="La Ragione R."/>
            <person name="Hildebrand F."/>
            <person name="Pallen M.J."/>
        </authorList>
    </citation>
    <scope>NUCLEOTIDE SEQUENCE</scope>
    <source>
        <strain evidence="13">ChiGjej6B6-14162</strain>
    </source>
</reference>
<dbReference type="PROSITE" id="PS51257">
    <property type="entry name" value="PROKAR_LIPOPROTEIN"/>
    <property type="match status" value="1"/>
</dbReference>
<dbReference type="AlphaFoldDB" id="A0A9D2BG96"/>
<comment type="function">
    <text evidence="12">Flavin transferase that catalyzes the transfer of the FMN moiety of FAD and its covalent binding to the hydroxyl group of a threonine residue in a target flavoprotein.</text>
</comment>
<dbReference type="PANTHER" id="PTHR30040:SF2">
    <property type="entry name" value="FAD:PROTEIN FMN TRANSFERASE"/>
    <property type="match status" value="1"/>
</dbReference>
<keyword evidence="3 10" id="KW-0285">Flavoprotein</keyword>
<comment type="subcellular location">
    <subcellularLocation>
        <location evidence="12">Cell inner membrane</location>
        <topology evidence="12">Lipid-anchor</topology>
        <orientation evidence="12">Periplasmic side</orientation>
    </subcellularLocation>
</comment>
<dbReference type="EC" id="2.7.1.180" evidence="1 10"/>
<feature type="binding site" evidence="11">
    <location>
        <position position="290"/>
    </location>
    <ligand>
        <name>Mg(2+)</name>
        <dbReference type="ChEBI" id="CHEBI:18420"/>
    </ligand>
</feature>
<comment type="similarity">
    <text evidence="10 12">Belongs to the ApbE family.</text>
</comment>
<proteinExistence type="inferred from homology"/>
<evidence type="ECO:0000256" key="3">
    <source>
        <dbReference type="ARBA" id="ARBA00022630"/>
    </source>
</evidence>
<evidence type="ECO:0000256" key="9">
    <source>
        <dbReference type="ARBA" id="ARBA00048540"/>
    </source>
</evidence>
<evidence type="ECO:0000256" key="11">
    <source>
        <dbReference type="PIRSR" id="PIRSR006268-2"/>
    </source>
</evidence>
<keyword evidence="12" id="KW-0472">Membrane</keyword>
<name>A0A9D2BG96_9BACT</name>
<keyword evidence="4 10" id="KW-0808">Transferase</keyword>
<evidence type="ECO:0000256" key="10">
    <source>
        <dbReference type="PIRNR" id="PIRNR006268"/>
    </source>
</evidence>
<dbReference type="GO" id="GO:0046872">
    <property type="term" value="F:metal ion binding"/>
    <property type="evidence" value="ECO:0007669"/>
    <property type="project" value="UniProtKB-UniRule"/>
</dbReference>
<organism evidence="13 14">
    <name type="scientific">Candidatus Parabacteroides intestinipullorum</name>
    <dbReference type="NCBI Taxonomy" id="2838723"/>
    <lineage>
        <taxon>Bacteria</taxon>
        <taxon>Pseudomonadati</taxon>
        <taxon>Bacteroidota</taxon>
        <taxon>Bacteroidia</taxon>
        <taxon>Bacteroidales</taxon>
        <taxon>Tannerellaceae</taxon>
        <taxon>Parabacteroides</taxon>
    </lineage>
</organism>
<keyword evidence="12" id="KW-1003">Cell membrane</keyword>
<evidence type="ECO:0000256" key="5">
    <source>
        <dbReference type="ARBA" id="ARBA00022723"/>
    </source>
</evidence>
<keyword evidence="5 10" id="KW-0479">Metal-binding</keyword>
<dbReference type="EMBL" id="DXEL01000058">
    <property type="protein sequence ID" value="HIX75086.1"/>
    <property type="molecule type" value="Genomic_DNA"/>
</dbReference>
<protein>
    <recommendedName>
        <fullName evidence="2 10">FAD:protein FMN transferase</fullName>
        <ecNumber evidence="1 10">2.7.1.180</ecNumber>
    </recommendedName>
    <alternativeName>
        <fullName evidence="8 10">Flavin transferase</fullName>
    </alternativeName>
</protein>
<evidence type="ECO:0000313" key="13">
    <source>
        <dbReference type="EMBL" id="HIX75086.1"/>
    </source>
</evidence>